<feature type="region of interest" description="Disordered" evidence="1">
    <location>
        <begin position="288"/>
        <end position="381"/>
    </location>
</feature>
<sequence length="381" mass="39495">MKREPHVLVVGIDGVRYDSLLSAATPAVDCIARGGFLLPVTVHPRNVTISGPVWATVATGVYADRHKVTGNSVHPPELADFQDFTAVLRASRPGSRTMIAASWLPVAAPTACGPLFSSRGWVPDKDPEEANDGGSWASADDAVARYAAGRLEKEDISASFVYFGQADVEAHNNGTGSGYVLAIQNCDMRLMTLLEAIKARPNRRNEVWTIIVVTDHGHLDAGGHGGWSEEERTAWIAACGASVPEDVKAVDHADIFTQVLAAFGVTAGAAGGVPFGARCAGPEQLAPEQLAPEPPARSPVPGTPAPGTAEELPTRGAAPGTAEELPTRGAAPGTAEELPTRSAAPGTAEELPTRSAAPGTAEELPTRGAAPEPPARTAALR</sequence>
<keyword evidence="3" id="KW-1185">Reference proteome</keyword>
<evidence type="ECO:0000313" key="3">
    <source>
        <dbReference type="Proteomes" id="UP001448614"/>
    </source>
</evidence>
<dbReference type="Proteomes" id="UP001448614">
    <property type="component" value="Unassembled WGS sequence"/>
</dbReference>
<dbReference type="PANTHER" id="PTHR10151">
    <property type="entry name" value="ECTONUCLEOTIDE PYROPHOSPHATASE/PHOSPHODIESTERASE"/>
    <property type="match status" value="1"/>
</dbReference>
<comment type="caution">
    <text evidence="2">The sequence shown here is derived from an EMBL/GenBank/DDBJ whole genome shotgun (WGS) entry which is preliminary data.</text>
</comment>
<feature type="compositionally biased region" description="Pro residues" evidence="1">
    <location>
        <begin position="292"/>
        <end position="304"/>
    </location>
</feature>
<name>A0ABV0GQF7_PAENI</name>
<dbReference type="PANTHER" id="PTHR10151:SF120">
    <property type="entry name" value="BIS(5'-ADENOSYL)-TRIPHOSPHATASE"/>
    <property type="match status" value="1"/>
</dbReference>
<evidence type="ECO:0000313" key="2">
    <source>
        <dbReference type="EMBL" id="MEO3940807.1"/>
    </source>
</evidence>
<reference evidence="2 3" key="1">
    <citation type="journal article" date="2024" name="Appl. Microbiol. Biotechnol.">
        <title>Biosynthetic gene clusters with biotechnological applications in novel Antarctic isolates from Actinomycetota.</title>
        <authorList>
            <person name="Bruna P."/>
            <person name="Nunez-Montero K."/>
            <person name="Contreras M.J."/>
            <person name="Leal K."/>
            <person name="Garcia M."/>
            <person name="Abanto M."/>
            <person name="Barrientos L."/>
        </authorList>
    </citation>
    <scope>NUCLEOTIDE SEQUENCE [LARGE SCALE GENOMIC DNA]</scope>
    <source>
        <strain evidence="2 3">Se16.17</strain>
    </source>
</reference>
<dbReference type="EMBL" id="JBBMFV010000004">
    <property type="protein sequence ID" value="MEO3940807.1"/>
    <property type="molecule type" value="Genomic_DNA"/>
</dbReference>
<evidence type="ECO:0000256" key="1">
    <source>
        <dbReference type="SAM" id="MobiDB-lite"/>
    </source>
</evidence>
<protein>
    <submittedName>
        <fullName evidence="2">Alkaline phosphatase family protein</fullName>
    </submittedName>
</protein>
<organism evidence="2 3">
    <name type="scientific">Paenarthrobacter nicotinovorans</name>
    <name type="common">Arthrobacter nicotinovorans</name>
    <dbReference type="NCBI Taxonomy" id="29320"/>
    <lineage>
        <taxon>Bacteria</taxon>
        <taxon>Bacillati</taxon>
        <taxon>Actinomycetota</taxon>
        <taxon>Actinomycetes</taxon>
        <taxon>Micrococcales</taxon>
        <taxon>Micrococcaceae</taxon>
        <taxon>Paenarthrobacter</taxon>
    </lineage>
</organism>
<proteinExistence type="predicted"/>
<dbReference type="InterPro" id="IPR002591">
    <property type="entry name" value="Phosphodiest/P_Trfase"/>
</dbReference>
<accession>A0ABV0GQF7</accession>
<dbReference type="SUPFAM" id="SSF53649">
    <property type="entry name" value="Alkaline phosphatase-like"/>
    <property type="match status" value="1"/>
</dbReference>
<dbReference type="InterPro" id="IPR017850">
    <property type="entry name" value="Alkaline_phosphatase_core_sf"/>
</dbReference>
<dbReference type="RefSeq" id="WP_347782213.1">
    <property type="nucleotide sequence ID" value="NZ_JBBMFV010000004.1"/>
</dbReference>
<dbReference type="Gene3D" id="3.40.720.10">
    <property type="entry name" value="Alkaline Phosphatase, subunit A"/>
    <property type="match status" value="1"/>
</dbReference>
<gene>
    <name evidence="2" type="ORF">V3C41_06950</name>
</gene>
<dbReference type="Pfam" id="PF01663">
    <property type="entry name" value="Phosphodiest"/>
    <property type="match status" value="1"/>
</dbReference>